<dbReference type="SMART" id="SM00858">
    <property type="entry name" value="SAF"/>
    <property type="match status" value="1"/>
</dbReference>
<name>A0A2T0ANQ5_9CLOT</name>
<dbReference type="GO" id="GO:0019698">
    <property type="term" value="P:D-galacturonate catabolic process"/>
    <property type="evidence" value="ECO:0007669"/>
    <property type="project" value="TreeGrafter"/>
</dbReference>
<comment type="caution">
    <text evidence="3">The sequence shown here is derived from an EMBL/GenBank/DDBJ whole genome shotgun (WGS) entry which is preliminary data.</text>
</comment>
<protein>
    <submittedName>
        <fullName evidence="3">Altronate dehydratase</fullName>
        <ecNumber evidence="3">4.2.1.7</ecNumber>
    </submittedName>
</protein>
<dbReference type="PANTHER" id="PTHR30536:SF5">
    <property type="entry name" value="ALTRONATE DEHYDRATASE"/>
    <property type="match status" value="1"/>
</dbReference>
<keyword evidence="1 3" id="KW-0456">Lyase</keyword>
<evidence type="ECO:0000313" key="3">
    <source>
        <dbReference type="EMBL" id="PRR70592.1"/>
    </source>
</evidence>
<gene>
    <name evidence="3" type="primary">uxaA_3</name>
    <name evidence="3" type="ORF">CPAL_22150</name>
</gene>
<dbReference type="InterPro" id="IPR044144">
    <property type="entry name" value="SAF_UxaA/GarD"/>
</dbReference>
<dbReference type="InterPro" id="IPR013974">
    <property type="entry name" value="SAF"/>
</dbReference>
<dbReference type="Pfam" id="PF08666">
    <property type="entry name" value="SAF"/>
    <property type="match status" value="1"/>
</dbReference>
<feature type="domain" description="SAF" evidence="2">
    <location>
        <begin position="11"/>
        <end position="87"/>
    </location>
</feature>
<dbReference type="InterPro" id="IPR052172">
    <property type="entry name" value="UxaA_altronate/galactarate_dh"/>
</dbReference>
<dbReference type="EC" id="4.2.1.7" evidence="3"/>
<evidence type="ECO:0000313" key="4">
    <source>
        <dbReference type="Proteomes" id="UP000239614"/>
    </source>
</evidence>
<accession>A0A2T0ANQ5</accession>
<sequence length="93" mass="10113">MINALIVEEKDNVIVAIEPIAKGSEVNYKLKDGTVKTLTAQQDITIYHKLAAVDIAKGTPIVKYGEHIGAAAVDIKAGEHVHEHNVESVREEL</sequence>
<dbReference type="OrthoDB" id="9804574at2"/>
<reference evidence="3 4" key="1">
    <citation type="submission" date="2018-03" db="EMBL/GenBank/DDBJ databases">
        <title>Genome sequence of Clostridium thermopalmarium DSM 5974.</title>
        <authorList>
            <person name="Poehlein A."/>
            <person name="Daniel R."/>
        </authorList>
    </citation>
    <scope>NUCLEOTIDE SEQUENCE [LARGE SCALE GENOMIC DNA]</scope>
    <source>
        <strain evidence="3 4">DSM 5974</strain>
    </source>
</reference>
<organism evidence="3 4">
    <name type="scientific">Clostridium thermopalmarium DSM 5974</name>
    <dbReference type="NCBI Taxonomy" id="1121340"/>
    <lineage>
        <taxon>Bacteria</taxon>
        <taxon>Bacillati</taxon>
        <taxon>Bacillota</taxon>
        <taxon>Clostridia</taxon>
        <taxon>Eubacteriales</taxon>
        <taxon>Clostridiaceae</taxon>
        <taxon>Clostridium</taxon>
    </lineage>
</organism>
<dbReference type="RefSeq" id="WP_106024634.1">
    <property type="nucleotide sequence ID" value="NZ_PVXN01000054.1"/>
</dbReference>
<dbReference type="CDD" id="cd11613">
    <property type="entry name" value="SAF_AH_GD"/>
    <property type="match status" value="1"/>
</dbReference>
<proteinExistence type="predicted"/>
<dbReference type="Proteomes" id="UP000239614">
    <property type="component" value="Unassembled WGS sequence"/>
</dbReference>
<keyword evidence="4" id="KW-1185">Reference proteome</keyword>
<dbReference type="Gene3D" id="2.30.130.110">
    <property type="match status" value="1"/>
</dbReference>
<dbReference type="EMBL" id="PVXN01000054">
    <property type="protein sequence ID" value="PRR70592.1"/>
    <property type="molecule type" value="Genomic_DNA"/>
</dbReference>
<dbReference type="PANTHER" id="PTHR30536">
    <property type="entry name" value="ALTRONATE/GALACTARATE DEHYDRATASE"/>
    <property type="match status" value="1"/>
</dbReference>
<dbReference type="GO" id="GO:0008789">
    <property type="term" value="F:altronate dehydratase activity"/>
    <property type="evidence" value="ECO:0007669"/>
    <property type="project" value="UniProtKB-EC"/>
</dbReference>
<evidence type="ECO:0000259" key="2">
    <source>
        <dbReference type="SMART" id="SM00858"/>
    </source>
</evidence>
<dbReference type="AlphaFoldDB" id="A0A2T0ANQ5"/>
<evidence type="ECO:0000256" key="1">
    <source>
        <dbReference type="ARBA" id="ARBA00023239"/>
    </source>
</evidence>